<dbReference type="EMBL" id="SJSL01000005">
    <property type="protein sequence ID" value="TCC99772.1"/>
    <property type="molecule type" value="Genomic_DNA"/>
</dbReference>
<keyword evidence="1" id="KW-1133">Transmembrane helix</keyword>
<gene>
    <name evidence="2" type="ORF">EZ437_16150</name>
</gene>
<evidence type="ECO:0000313" key="3">
    <source>
        <dbReference type="Proteomes" id="UP000293347"/>
    </source>
</evidence>
<evidence type="ECO:0000313" key="2">
    <source>
        <dbReference type="EMBL" id="TCC99772.1"/>
    </source>
</evidence>
<keyword evidence="1" id="KW-0472">Membrane</keyword>
<keyword evidence="1" id="KW-0812">Transmembrane</keyword>
<name>A0A4R0NJY6_9SPHI</name>
<dbReference type="AlphaFoldDB" id="A0A4R0NJY6"/>
<dbReference type="Proteomes" id="UP000293347">
    <property type="component" value="Unassembled WGS sequence"/>
</dbReference>
<evidence type="ECO:0000256" key="1">
    <source>
        <dbReference type="SAM" id="Phobius"/>
    </source>
</evidence>
<proteinExistence type="predicted"/>
<accession>A0A4R0NJY6</accession>
<dbReference type="OrthoDB" id="676730at2"/>
<comment type="caution">
    <text evidence="2">The sequence shown here is derived from an EMBL/GenBank/DDBJ whole genome shotgun (WGS) entry which is preliminary data.</text>
</comment>
<organism evidence="2 3">
    <name type="scientific">Pedobacter psychroterrae</name>
    <dbReference type="NCBI Taxonomy" id="2530453"/>
    <lineage>
        <taxon>Bacteria</taxon>
        <taxon>Pseudomonadati</taxon>
        <taxon>Bacteroidota</taxon>
        <taxon>Sphingobacteriia</taxon>
        <taxon>Sphingobacteriales</taxon>
        <taxon>Sphingobacteriaceae</taxon>
        <taxon>Pedobacter</taxon>
    </lineage>
</organism>
<protein>
    <submittedName>
        <fullName evidence="2">Uncharacterized protein</fullName>
    </submittedName>
</protein>
<feature type="transmembrane region" description="Helical" evidence="1">
    <location>
        <begin position="6"/>
        <end position="27"/>
    </location>
</feature>
<reference evidence="2 3" key="1">
    <citation type="submission" date="2019-02" db="EMBL/GenBank/DDBJ databases">
        <title>Pedobacter sp. RP-1-14 sp. nov., isolated from Arctic soil.</title>
        <authorList>
            <person name="Dahal R.H."/>
        </authorList>
    </citation>
    <scope>NUCLEOTIDE SEQUENCE [LARGE SCALE GENOMIC DNA]</scope>
    <source>
        <strain evidence="2 3">RP-1-14</strain>
    </source>
</reference>
<dbReference type="Gene3D" id="2.30.30.830">
    <property type="match status" value="1"/>
</dbReference>
<dbReference type="RefSeq" id="WP_131597108.1">
    <property type="nucleotide sequence ID" value="NZ_SJSL01000005.1"/>
</dbReference>
<keyword evidence="3" id="KW-1185">Reference proteome</keyword>
<sequence>MKSKSIVYLLVFSVLGIWGVILFRVFLSVSDKDNDVMYRASVLPSRKTDVPKLYPDTFKLLMNYQDPFTGTPAIKKDTSNINSRKVPLTSLPVPPEINPAGQMKYLGYVRDGREKNSVAIISYNGKEKMMKKGDTIGGVTLTAIQKQAIMMRFKGKMITIKAE</sequence>